<evidence type="ECO:0000256" key="1">
    <source>
        <dbReference type="SAM" id="SignalP"/>
    </source>
</evidence>
<dbReference type="OrthoDB" id="128754at2759"/>
<feature type="chain" id="PRO_5035815468" description="RxLR effector protein" evidence="1">
    <location>
        <begin position="18"/>
        <end position="582"/>
    </location>
</feature>
<proteinExistence type="predicted"/>
<dbReference type="PANTHER" id="PTHR46586">
    <property type="entry name" value="ANKYRIN REPEAT-CONTAINING PROTEIN"/>
    <property type="match status" value="1"/>
</dbReference>
<dbReference type="Proteomes" id="UP000693981">
    <property type="component" value="Unassembled WGS sequence"/>
</dbReference>
<evidence type="ECO:0000313" key="2">
    <source>
        <dbReference type="EMBL" id="KAG7394262.1"/>
    </source>
</evidence>
<name>A0A8T1WJM2_9STRA</name>
<organism evidence="2 3">
    <name type="scientific">Phytophthora boehmeriae</name>
    <dbReference type="NCBI Taxonomy" id="109152"/>
    <lineage>
        <taxon>Eukaryota</taxon>
        <taxon>Sar</taxon>
        <taxon>Stramenopiles</taxon>
        <taxon>Oomycota</taxon>
        <taxon>Peronosporomycetes</taxon>
        <taxon>Peronosporales</taxon>
        <taxon>Peronosporaceae</taxon>
        <taxon>Phytophthora</taxon>
    </lineage>
</organism>
<evidence type="ECO:0008006" key="4">
    <source>
        <dbReference type="Google" id="ProtNLM"/>
    </source>
</evidence>
<reference evidence="2" key="1">
    <citation type="submission" date="2021-02" db="EMBL/GenBank/DDBJ databases">
        <authorList>
            <person name="Palmer J.M."/>
        </authorList>
    </citation>
    <scope>NUCLEOTIDE SEQUENCE</scope>
    <source>
        <strain evidence="2">SCRP23</strain>
    </source>
</reference>
<dbReference type="InterPro" id="IPR052050">
    <property type="entry name" value="SecEffector_AnkRepeat"/>
</dbReference>
<sequence length="582" mass="65616">MATAPLLIVSLVFHAQSELASLPHVQELTSAFLDTSVELEFHRACRFNSIKLLERIWSSCSPESEASPADRGPGHSETWSRRRYLRSDRYYNRYQFRLAMIEAVKLPDLDVIQWLFDHFQGCVVPNQAVEYAAAHGNLKALEFWHKNGVPAKDYDGARPQAQERPVVPDVRMRNRGGILETGGIAAVREAINGHPNVPGRGLPMPNSEGLQQFLNRGRTAAAAVGDRGEGAELEAHRLLSQLLLNQAIPAMHSAGNQTLLNLFRGDDLPVQSSAGDQALEQLLRGELMPVTNDNGDIGFVQMMSDPINFDDEFNGGPPADPSKIRIRWGGHDTAAAMENKRRDVVFWLDRHTYSTRNFSSFIEAAVTSGDLKVLNFLQKYYSVLDDKGLMQKAAAVGHLKVMKWLFGHNYKDSGAAVVRAAVKIGRQDLVEWLIKSKLVEAGRAVSSAVVNGQLEMAQKLHARYWKDVSKQQYYPLKAPNKTPREFKGWICQKVMLDVAEKGRLDIVQWIVKTFGDNPKSDLFDEPVETRFERYPEYIEGCTDKAFDKPPGLDDKHHLIDLYGPRREDIYEWLDEYYPEEGE</sequence>
<feature type="signal peptide" evidence="1">
    <location>
        <begin position="1"/>
        <end position="17"/>
    </location>
</feature>
<evidence type="ECO:0000313" key="3">
    <source>
        <dbReference type="Proteomes" id="UP000693981"/>
    </source>
</evidence>
<keyword evidence="1" id="KW-0732">Signal</keyword>
<gene>
    <name evidence="2" type="ORF">PHYBOEH_005436</name>
</gene>
<protein>
    <recommendedName>
        <fullName evidence="4">RxLR effector protein</fullName>
    </recommendedName>
</protein>
<dbReference type="EMBL" id="JAGDFL010000286">
    <property type="protein sequence ID" value="KAG7394262.1"/>
    <property type="molecule type" value="Genomic_DNA"/>
</dbReference>
<accession>A0A8T1WJM2</accession>
<comment type="caution">
    <text evidence="2">The sequence shown here is derived from an EMBL/GenBank/DDBJ whole genome shotgun (WGS) entry which is preliminary data.</text>
</comment>
<dbReference type="PANTHER" id="PTHR46586:SF3">
    <property type="entry name" value="ANKYRIN REPEAT-CONTAINING PROTEIN"/>
    <property type="match status" value="1"/>
</dbReference>
<keyword evidence="3" id="KW-1185">Reference proteome</keyword>
<dbReference type="AlphaFoldDB" id="A0A8T1WJM2"/>